<accession>A0A7S0UI05</accession>
<dbReference type="InterPro" id="IPR018960">
    <property type="entry name" value="DUF1990"/>
</dbReference>
<dbReference type="PANTHER" id="PTHR34202">
    <property type="entry name" value="UPF0548 PROTEIN"/>
    <property type="match status" value="1"/>
</dbReference>
<dbReference type="EMBL" id="HBFK01043477">
    <property type="protein sequence ID" value="CAD8759897.1"/>
    <property type="molecule type" value="Transcribed_RNA"/>
</dbReference>
<feature type="region of interest" description="Disordered" evidence="1">
    <location>
        <begin position="254"/>
        <end position="273"/>
    </location>
</feature>
<feature type="domain" description="DUF1990" evidence="2">
    <location>
        <begin position="101"/>
        <end position="239"/>
    </location>
</feature>
<protein>
    <recommendedName>
        <fullName evidence="2">DUF1990 domain-containing protein</fullName>
    </recommendedName>
</protein>
<gene>
    <name evidence="3" type="ORF">HAND1043_LOCUS26411</name>
</gene>
<reference evidence="3" key="1">
    <citation type="submission" date="2021-01" db="EMBL/GenBank/DDBJ databases">
        <authorList>
            <person name="Corre E."/>
            <person name="Pelletier E."/>
            <person name="Niang G."/>
            <person name="Scheremetjew M."/>
            <person name="Finn R."/>
            <person name="Kale V."/>
            <person name="Holt S."/>
            <person name="Cochrane G."/>
            <person name="Meng A."/>
            <person name="Brown T."/>
            <person name="Cohen L."/>
        </authorList>
    </citation>
    <scope>NUCLEOTIDE SEQUENCE</scope>
    <source>
        <strain evidence="3">CCMP441</strain>
    </source>
</reference>
<name>A0A7S0UI05_HEMAN</name>
<evidence type="ECO:0000256" key="1">
    <source>
        <dbReference type="SAM" id="MobiDB-lite"/>
    </source>
</evidence>
<evidence type="ECO:0000259" key="2">
    <source>
        <dbReference type="Pfam" id="PF09348"/>
    </source>
</evidence>
<dbReference type="Pfam" id="PF09348">
    <property type="entry name" value="DUF1990"/>
    <property type="match status" value="1"/>
</dbReference>
<feature type="compositionally biased region" description="Basic and acidic residues" evidence="1">
    <location>
        <begin position="264"/>
        <end position="273"/>
    </location>
</feature>
<organism evidence="3">
    <name type="scientific">Hemiselmis andersenii</name>
    <name type="common">Cryptophyte alga</name>
    <dbReference type="NCBI Taxonomy" id="464988"/>
    <lineage>
        <taxon>Eukaryota</taxon>
        <taxon>Cryptophyceae</taxon>
        <taxon>Cryptomonadales</taxon>
        <taxon>Hemiselmidaceae</taxon>
        <taxon>Hemiselmis</taxon>
    </lineage>
</organism>
<dbReference type="PANTHER" id="PTHR34202:SF1">
    <property type="entry name" value="UPF0548 PROTEIN"/>
    <property type="match status" value="1"/>
</dbReference>
<evidence type="ECO:0000313" key="3">
    <source>
        <dbReference type="EMBL" id="CAD8759897.1"/>
    </source>
</evidence>
<dbReference type="AlphaFoldDB" id="A0A7S0UI05"/>
<sequence length="273" mass="30720">MRGGGDGISMKEGTCYGSHCEPPKLGPLFPLPWFSVLRPSFETLRRIAGRRPGIKPVPMRGSTEQAELFHGKRLNPAVFPPSAFINERRIFLNRRMDFVPPDEYKHMSDGGVYCEDGRTAFERAVRALKGLDFMDIEWCTAARDKSHIVIGSKVFGVWTAMTNQVIRETYEEDARRARATLAFAMTDRHLLAGEEMLAVHWDKQSDAVAFEVCSFSWPQHPVAKLLQPIVHRTQRGAVEAFCLRMQEMARARELTEGGGCADGPESRDPGVWP</sequence>
<proteinExistence type="predicted"/>